<protein>
    <recommendedName>
        <fullName evidence="2">Transposase (putative) gypsy type domain-containing protein</fullName>
    </recommendedName>
</protein>
<organism evidence="3 4">
    <name type="scientific">Handroanthus impetiginosus</name>
    <dbReference type="NCBI Taxonomy" id="429701"/>
    <lineage>
        <taxon>Eukaryota</taxon>
        <taxon>Viridiplantae</taxon>
        <taxon>Streptophyta</taxon>
        <taxon>Embryophyta</taxon>
        <taxon>Tracheophyta</taxon>
        <taxon>Spermatophyta</taxon>
        <taxon>Magnoliopsida</taxon>
        <taxon>eudicotyledons</taxon>
        <taxon>Gunneridae</taxon>
        <taxon>Pentapetalae</taxon>
        <taxon>asterids</taxon>
        <taxon>lamiids</taxon>
        <taxon>Lamiales</taxon>
        <taxon>Bignoniaceae</taxon>
        <taxon>Crescentiina</taxon>
        <taxon>Tabebuia alliance</taxon>
        <taxon>Handroanthus</taxon>
    </lineage>
</organism>
<evidence type="ECO:0000259" key="2">
    <source>
        <dbReference type="Pfam" id="PF04195"/>
    </source>
</evidence>
<dbReference type="Proteomes" id="UP000231279">
    <property type="component" value="Unassembled WGS sequence"/>
</dbReference>
<evidence type="ECO:0000313" key="4">
    <source>
        <dbReference type="Proteomes" id="UP000231279"/>
    </source>
</evidence>
<dbReference type="Pfam" id="PF04195">
    <property type="entry name" value="Transposase_28"/>
    <property type="match status" value="1"/>
</dbReference>
<name>A0A2G9I666_9LAMI</name>
<feature type="domain" description="Transposase (putative) gypsy type" evidence="2">
    <location>
        <begin position="125"/>
        <end position="190"/>
    </location>
</feature>
<gene>
    <name evidence="3" type="ORF">CDL12_02015</name>
</gene>
<dbReference type="OrthoDB" id="913607at2759"/>
<feature type="region of interest" description="Disordered" evidence="1">
    <location>
        <begin position="38"/>
        <end position="59"/>
    </location>
</feature>
<dbReference type="InterPro" id="IPR007321">
    <property type="entry name" value="Transposase_28"/>
</dbReference>
<proteinExistence type="predicted"/>
<evidence type="ECO:0000256" key="1">
    <source>
        <dbReference type="SAM" id="MobiDB-lite"/>
    </source>
</evidence>
<dbReference type="AlphaFoldDB" id="A0A2G9I666"/>
<sequence length="369" mass="40888">MTKRCWVWQLRAWRGIGNRRRATRYQEELGPIGGRLGIGVREARGRPSSPSAGRGGQGANLQLASGVASVGADRESARCLGHEGVLTVEELSVLSFRVHFPVSCRYVLPSPRARASNPPRGHFTVFTAYFGAGFTIPPDPLLVDVVRAYGLCLNQLTPNSFMYFSGFRHRFEELELPLSVESFQRLFLLKKSGLFEKEFDVSILFPAGKKIDLSTVRSHLKEKAAQGASRSAEVFRASGEEGLRRDSAGQSHRKGKGLFCYGAKNTWGQDSHWDTYDSAFSFGQMKSVLNEADMGRLKAYPPDDALELLFVDLARAINIAAYWTQEANRAGEMEKRQALELEKAKEEALRAVHVVVLGDLEGALFLCAK</sequence>
<comment type="caution">
    <text evidence="3">The sequence shown here is derived from an EMBL/GenBank/DDBJ whole genome shotgun (WGS) entry which is preliminary data.</text>
</comment>
<keyword evidence="4" id="KW-1185">Reference proteome</keyword>
<evidence type="ECO:0000313" key="3">
    <source>
        <dbReference type="EMBL" id="PIN25239.1"/>
    </source>
</evidence>
<accession>A0A2G9I666</accession>
<dbReference type="EMBL" id="NKXS01000281">
    <property type="protein sequence ID" value="PIN25239.1"/>
    <property type="molecule type" value="Genomic_DNA"/>
</dbReference>
<reference evidence="4" key="1">
    <citation type="journal article" date="2018" name="Gigascience">
        <title>Genome assembly of the Pink Ipe (Handroanthus impetiginosus, Bignoniaceae), a highly valued, ecologically keystone Neotropical timber forest tree.</title>
        <authorList>
            <person name="Silva-Junior O.B."/>
            <person name="Grattapaglia D."/>
            <person name="Novaes E."/>
            <person name="Collevatti R.G."/>
        </authorList>
    </citation>
    <scope>NUCLEOTIDE SEQUENCE [LARGE SCALE GENOMIC DNA]</scope>
    <source>
        <strain evidence="4">cv. UFG-1</strain>
    </source>
</reference>